<dbReference type="AlphaFoldDB" id="A0A6C0JHS1"/>
<evidence type="ECO:0000313" key="1">
    <source>
        <dbReference type="EMBL" id="QHU05139.1"/>
    </source>
</evidence>
<organism evidence="1">
    <name type="scientific">viral metagenome</name>
    <dbReference type="NCBI Taxonomy" id="1070528"/>
    <lineage>
        <taxon>unclassified sequences</taxon>
        <taxon>metagenomes</taxon>
        <taxon>organismal metagenomes</taxon>
    </lineage>
</organism>
<protein>
    <recommendedName>
        <fullName evidence="2">HD domain-containing protein</fullName>
    </recommendedName>
</protein>
<name>A0A6C0JHS1_9ZZZZ</name>
<reference evidence="1" key="1">
    <citation type="journal article" date="2020" name="Nature">
        <title>Giant virus diversity and host interactions through global metagenomics.</title>
        <authorList>
            <person name="Schulz F."/>
            <person name="Roux S."/>
            <person name="Paez-Espino D."/>
            <person name="Jungbluth S."/>
            <person name="Walsh D.A."/>
            <person name="Denef V.J."/>
            <person name="McMahon K.D."/>
            <person name="Konstantinidis K.T."/>
            <person name="Eloe-Fadrosh E.A."/>
            <person name="Kyrpides N.C."/>
            <person name="Woyke T."/>
        </authorList>
    </citation>
    <scope>NUCLEOTIDE SEQUENCE</scope>
    <source>
        <strain evidence="1">GVMAG-M-3300027708-5</strain>
    </source>
</reference>
<evidence type="ECO:0008006" key="2">
    <source>
        <dbReference type="Google" id="ProtNLM"/>
    </source>
</evidence>
<dbReference type="EMBL" id="MN740408">
    <property type="protein sequence ID" value="QHU05139.1"/>
    <property type="molecule type" value="Genomic_DNA"/>
</dbReference>
<dbReference type="Gene3D" id="1.10.3210.10">
    <property type="entry name" value="Hypothetical protein af1432"/>
    <property type="match status" value="1"/>
</dbReference>
<dbReference type="SUPFAM" id="SSF109604">
    <property type="entry name" value="HD-domain/PDEase-like"/>
    <property type="match status" value="1"/>
</dbReference>
<dbReference type="PANTHER" id="PTHR33594">
    <property type="entry name" value="SUPERFAMILY HYDROLASE, PUTATIVE (AFU_ORTHOLOGUE AFUA_1G03035)-RELATED"/>
    <property type="match status" value="1"/>
</dbReference>
<proteinExistence type="predicted"/>
<accession>A0A6C0JHS1</accession>
<dbReference type="PANTHER" id="PTHR33594:SF1">
    <property type="entry name" value="HD_PDEASE DOMAIN-CONTAINING PROTEIN"/>
    <property type="match status" value="1"/>
</dbReference>
<sequence>MTTNKYEIDESHGLAHSMNVLHFANNIYEAEKENYPILESQAKVIFVSAIIHDMCDKKYVDESEGLYNINAFLDDKMTKEEIDMTKKIINTMSYSKVKKQGFPELHEYQMAYHVVREADLLSAYDFDRCMLYKIYNENGKRDQNNNNNNHDNMNVLDAFNNANELFQNRVLKHNTDGLFITEYSKHHYFPLHIEAVKRIQTWKKILRKPML</sequence>